<proteinExistence type="predicted"/>
<dbReference type="PROSITE" id="PS50206">
    <property type="entry name" value="RHODANESE_3"/>
    <property type="match status" value="1"/>
</dbReference>
<dbReference type="PANTHER" id="PTHR44086:SF10">
    <property type="entry name" value="THIOSULFATE SULFURTRANSFERASE_RHODANESE-LIKE DOMAIN-CONTAINING PROTEIN 3"/>
    <property type="match status" value="1"/>
</dbReference>
<dbReference type="InterPro" id="IPR001763">
    <property type="entry name" value="Rhodanese-like_dom"/>
</dbReference>
<dbReference type="Gene3D" id="3.40.250.10">
    <property type="entry name" value="Rhodanese-like domain"/>
    <property type="match status" value="1"/>
</dbReference>
<protein>
    <submittedName>
        <fullName evidence="2">ARAD1C25476p</fullName>
    </submittedName>
</protein>
<dbReference type="AlphaFoldDB" id="A0A060T1K6"/>
<name>A0A060T1K6_BLAAD</name>
<reference evidence="2" key="2">
    <citation type="submission" date="2014-06" db="EMBL/GenBank/DDBJ databases">
        <title>The complete genome of Blastobotrys (Arxula) adeninivorans LS3 - a yeast of biotechnological interest.</title>
        <authorList>
            <person name="Kunze G."/>
            <person name="Gaillardin C."/>
            <person name="Czernicka M."/>
            <person name="Durrens P."/>
            <person name="Martin T."/>
            <person name="Boer E."/>
            <person name="Gabaldon T."/>
            <person name="Cruz J."/>
            <person name="Talla E."/>
            <person name="Marck C."/>
            <person name="Goffeau A."/>
            <person name="Barbe V."/>
            <person name="Baret P."/>
            <person name="Baronian K."/>
            <person name="Beier S."/>
            <person name="Bleykasten C."/>
            <person name="Bode R."/>
            <person name="Casaregola S."/>
            <person name="Despons L."/>
            <person name="Fairhead C."/>
            <person name="Giersberg M."/>
            <person name="Gierski P."/>
            <person name="Hahnel U."/>
            <person name="Hartmann A."/>
            <person name="Jankowska D."/>
            <person name="Jubin C."/>
            <person name="Jung P."/>
            <person name="Lafontaine I."/>
            <person name="Leh-Louis V."/>
            <person name="Lemaire M."/>
            <person name="Marcet-Houben M."/>
            <person name="Mascher M."/>
            <person name="Morel G."/>
            <person name="Richard G.-F."/>
            <person name="Riechen J."/>
            <person name="Sacerdot C."/>
            <person name="Sarkar A."/>
            <person name="Savel G."/>
            <person name="Schacherer J."/>
            <person name="Sherman D."/>
            <person name="Straub M.-L."/>
            <person name="Stein N."/>
            <person name="Thierry A."/>
            <person name="Trautwein-Schult A."/>
            <person name="Westhof E."/>
            <person name="Worch S."/>
            <person name="Dujon B."/>
            <person name="Souciet J.-L."/>
            <person name="Wincker P."/>
            <person name="Scholz U."/>
            <person name="Neuveglise N."/>
        </authorList>
    </citation>
    <scope>NUCLEOTIDE SEQUENCE</scope>
    <source>
        <strain evidence="2">LS3</strain>
    </source>
</reference>
<dbReference type="EMBL" id="HG937693">
    <property type="protein sequence ID" value="CDP35005.1"/>
    <property type="molecule type" value="Genomic_DNA"/>
</dbReference>
<dbReference type="GO" id="GO:0004792">
    <property type="term" value="F:thiosulfate-cyanide sulfurtransferase activity"/>
    <property type="evidence" value="ECO:0007669"/>
    <property type="project" value="TreeGrafter"/>
</dbReference>
<dbReference type="PANTHER" id="PTHR44086">
    <property type="entry name" value="THIOSULFATE SULFURTRANSFERASE RDL2, MITOCHONDRIAL-RELATED"/>
    <property type="match status" value="1"/>
</dbReference>
<organism evidence="2">
    <name type="scientific">Blastobotrys adeninivorans</name>
    <name type="common">Yeast</name>
    <name type="synonym">Arxula adeninivorans</name>
    <dbReference type="NCBI Taxonomy" id="409370"/>
    <lineage>
        <taxon>Eukaryota</taxon>
        <taxon>Fungi</taxon>
        <taxon>Dikarya</taxon>
        <taxon>Ascomycota</taxon>
        <taxon>Saccharomycotina</taxon>
        <taxon>Dipodascomycetes</taxon>
        <taxon>Dipodascales</taxon>
        <taxon>Trichomonascaceae</taxon>
        <taxon>Blastobotrys</taxon>
    </lineage>
</organism>
<dbReference type="InterPro" id="IPR036873">
    <property type="entry name" value="Rhodanese-like_dom_sf"/>
</dbReference>
<evidence type="ECO:0000259" key="1">
    <source>
        <dbReference type="PROSITE" id="PS50206"/>
    </source>
</evidence>
<reference evidence="2" key="1">
    <citation type="submission" date="2014-02" db="EMBL/GenBank/DDBJ databases">
        <authorList>
            <person name="Genoscope - CEA"/>
        </authorList>
    </citation>
    <scope>NUCLEOTIDE SEQUENCE</scope>
    <source>
        <strain evidence="2">LS3</strain>
    </source>
</reference>
<accession>A0A060T1K6</accession>
<dbReference type="Pfam" id="PF00581">
    <property type="entry name" value="Rhodanese"/>
    <property type="match status" value="1"/>
</dbReference>
<dbReference type="SMART" id="SM00450">
    <property type="entry name" value="RHOD"/>
    <property type="match status" value="1"/>
</dbReference>
<dbReference type="SUPFAM" id="SSF52821">
    <property type="entry name" value="Rhodanese/Cell cycle control phosphatase"/>
    <property type="match status" value="1"/>
</dbReference>
<sequence length="181" mass="20062">MMSRALPLVRATRVAFSKAPAIRTVATVARIPRTTNVARVPRSVPQISIARTRLYTTLSHDTPATKYSYQDVKKLTRDSHPDVVLVDVREPDEFANGAIPGAVNIPIKSKPGALGLDPEDFLDEFGFDKPKTDQKLVFYCLAGVRSTMAEELAATFGYQNRGNYVGSYEDWVKNEQASKQD</sequence>
<gene>
    <name evidence="2" type="ORF">GNLVRS02_ARAD1C25476g</name>
</gene>
<dbReference type="CDD" id="cd01519">
    <property type="entry name" value="RHOD_HSP67B2"/>
    <property type="match status" value="1"/>
</dbReference>
<dbReference type="GO" id="GO:0005739">
    <property type="term" value="C:mitochondrion"/>
    <property type="evidence" value="ECO:0007669"/>
    <property type="project" value="TreeGrafter"/>
</dbReference>
<dbReference type="PhylomeDB" id="A0A060T1K6"/>
<feature type="domain" description="Rhodanese" evidence="1">
    <location>
        <begin position="79"/>
        <end position="180"/>
    </location>
</feature>
<evidence type="ECO:0000313" key="2">
    <source>
        <dbReference type="EMBL" id="CDP35005.1"/>
    </source>
</evidence>